<dbReference type="EMBL" id="FNAU01000002">
    <property type="protein sequence ID" value="SDE11357.1"/>
    <property type="molecule type" value="Genomic_DNA"/>
</dbReference>
<dbReference type="Gene3D" id="3.10.20.30">
    <property type="match status" value="1"/>
</dbReference>
<organism evidence="2 3">
    <name type="scientific">Actinobaculum suis</name>
    <dbReference type="NCBI Taxonomy" id="1657"/>
    <lineage>
        <taxon>Bacteria</taxon>
        <taxon>Bacillati</taxon>
        <taxon>Actinomycetota</taxon>
        <taxon>Actinomycetes</taxon>
        <taxon>Actinomycetales</taxon>
        <taxon>Actinomycetaceae</taxon>
        <taxon>Actinobaculum</taxon>
    </lineage>
</organism>
<dbReference type="EMBL" id="JAWNFU010000001">
    <property type="protein sequence ID" value="MDY5152642.1"/>
    <property type="molecule type" value="Genomic_DNA"/>
</dbReference>
<dbReference type="AlphaFoldDB" id="A0A1G7AA28"/>
<accession>A0A1G7AA28</accession>
<dbReference type="Proteomes" id="UP001273799">
    <property type="component" value="Unassembled WGS sequence"/>
</dbReference>
<evidence type="ECO:0008006" key="4">
    <source>
        <dbReference type="Google" id="ProtNLM"/>
    </source>
</evidence>
<protein>
    <recommendedName>
        <fullName evidence="4">ThiS family protein</fullName>
    </recommendedName>
</protein>
<evidence type="ECO:0000313" key="3">
    <source>
        <dbReference type="Proteomes" id="UP000182744"/>
    </source>
</evidence>
<proteinExistence type="predicted"/>
<evidence type="ECO:0000313" key="2">
    <source>
        <dbReference type="EMBL" id="SDE11357.1"/>
    </source>
</evidence>
<evidence type="ECO:0000313" key="1">
    <source>
        <dbReference type="EMBL" id="MDY5152642.1"/>
    </source>
</evidence>
<gene>
    <name evidence="1" type="ORF">R6G71_01035</name>
    <name evidence="2" type="ORF">SAMN05421878_102131</name>
</gene>
<reference evidence="3" key="1">
    <citation type="submission" date="2016-10" db="EMBL/GenBank/DDBJ databases">
        <authorList>
            <person name="Varghese N."/>
        </authorList>
    </citation>
    <scope>NUCLEOTIDE SEQUENCE [LARGE SCALE GENOMIC DNA]</scope>
    <source>
        <strain evidence="3">DSM 20639</strain>
    </source>
</reference>
<sequence>MVRVVVNYHGVMAELAGIRDEIIELPARLSLVQLRAELRPGNTEVFSRALESATVSVDGETVTENEEIQLSDFSVIDVRNFPRRRPRA</sequence>
<name>A0A1G7AA28_9ACTO</name>
<keyword evidence="3" id="KW-1185">Reference proteome</keyword>
<reference evidence="2" key="2">
    <citation type="submission" date="2016-10" db="EMBL/GenBank/DDBJ databases">
        <authorList>
            <person name="de Groot N.N."/>
        </authorList>
    </citation>
    <scope>NUCLEOTIDE SEQUENCE [LARGE SCALE GENOMIC DNA]</scope>
    <source>
        <strain evidence="2">DSM 20639</strain>
    </source>
</reference>
<dbReference type="InterPro" id="IPR012675">
    <property type="entry name" value="Beta-grasp_dom_sf"/>
</dbReference>
<reference evidence="1" key="3">
    <citation type="submission" date="2023-10" db="EMBL/GenBank/DDBJ databases">
        <title>Whole Genome based description of the genera Actinobaculum and Actinotignum reveals a complex phylogenetic relationship within the species included in the genus Actinotignum.</title>
        <authorList>
            <person name="Jensen C.S."/>
            <person name="Dargis R."/>
            <person name="Kemp M."/>
            <person name="Christensen J.J."/>
        </authorList>
    </citation>
    <scope>NUCLEOTIDE SEQUENCE</scope>
    <source>
        <strain evidence="1">Actinobaculum_suis_CCUG19206T</strain>
    </source>
</reference>
<dbReference type="RefSeq" id="WP_074661008.1">
    <property type="nucleotide sequence ID" value="NZ_FNAU01000002.1"/>
</dbReference>
<dbReference type="Proteomes" id="UP000182744">
    <property type="component" value="Unassembled WGS sequence"/>
</dbReference>